<protein>
    <submittedName>
        <fullName evidence="2">Uncharacterized protein</fullName>
    </submittedName>
</protein>
<dbReference type="PANTHER" id="PTHR36287:SF1">
    <property type="entry name" value="PROLINE-RICH PROTEIN 13"/>
    <property type="match status" value="1"/>
</dbReference>
<keyword evidence="3" id="KW-1185">Reference proteome</keyword>
<organism evidence="2 3">
    <name type="scientific">Piliocolobus tephrosceles</name>
    <name type="common">Ugandan red Colobus</name>
    <dbReference type="NCBI Taxonomy" id="591936"/>
    <lineage>
        <taxon>Eukaryota</taxon>
        <taxon>Metazoa</taxon>
        <taxon>Chordata</taxon>
        <taxon>Craniata</taxon>
        <taxon>Vertebrata</taxon>
        <taxon>Euteleostomi</taxon>
        <taxon>Mammalia</taxon>
        <taxon>Eutheria</taxon>
        <taxon>Euarchontoglires</taxon>
        <taxon>Primates</taxon>
        <taxon>Haplorrhini</taxon>
        <taxon>Catarrhini</taxon>
        <taxon>Cercopithecidae</taxon>
        <taxon>Colobinae</taxon>
        <taxon>Piliocolobus</taxon>
    </lineage>
</organism>
<feature type="compositionally biased region" description="Low complexity" evidence="1">
    <location>
        <begin position="128"/>
        <end position="150"/>
    </location>
</feature>
<feature type="region of interest" description="Disordered" evidence="1">
    <location>
        <begin position="109"/>
        <end position="150"/>
    </location>
</feature>
<accession>A0A8C9LZ70</accession>
<evidence type="ECO:0000256" key="1">
    <source>
        <dbReference type="SAM" id="MobiDB-lite"/>
    </source>
</evidence>
<feature type="compositionally biased region" description="Low complexity" evidence="1">
    <location>
        <begin position="29"/>
        <end position="44"/>
    </location>
</feature>
<dbReference type="Proteomes" id="UP000694416">
    <property type="component" value="Unplaced"/>
</dbReference>
<feature type="compositionally biased region" description="Pro residues" evidence="1">
    <location>
        <begin position="48"/>
        <end position="62"/>
    </location>
</feature>
<sequence length="150" mass="16362">MPGSQGQIHILPTLGTLEVQSYPPTTYQSTLSPRPLSSSLRSSTGNPAFPPGGSPHPIPQPQYPECQPSVPHPLLHSPLAPGMPPMNPLAPDMVGPGVIVDKKIQKKMKKAHKKMYKHYKHHKHGKHYSFPSISSSSSDSEYRTSCRPGN</sequence>
<proteinExistence type="predicted"/>
<evidence type="ECO:0000313" key="2">
    <source>
        <dbReference type="Ensembl" id="ENSPTEP00000038226.1"/>
    </source>
</evidence>
<feature type="compositionally biased region" description="Basic residues" evidence="1">
    <location>
        <begin position="109"/>
        <end position="127"/>
    </location>
</feature>
<feature type="compositionally biased region" description="Low complexity" evidence="1">
    <location>
        <begin position="68"/>
        <end position="80"/>
    </location>
</feature>
<feature type="region of interest" description="Disordered" evidence="1">
    <location>
        <begin position="21"/>
        <end position="94"/>
    </location>
</feature>
<dbReference type="Ensembl" id="ENSPTET00000051581.1">
    <property type="protein sequence ID" value="ENSPTEP00000038226.1"/>
    <property type="gene ID" value="ENSPTEG00000035592.1"/>
</dbReference>
<evidence type="ECO:0000313" key="3">
    <source>
        <dbReference type="Proteomes" id="UP000694416"/>
    </source>
</evidence>
<reference evidence="2" key="2">
    <citation type="submission" date="2025-09" db="UniProtKB">
        <authorList>
            <consortium name="Ensembl"/>
        </authorList>
    </citation>
    <scope>IDENTIFICATION</scope>
</reference>
<name>A0A8C9LZ70_9PRIM</name>
<dbReference type="PANTHER" id="PTHR36287">
    <property type="match status" value="1"/>
</dbReference>
<dbReference type="AlphaFoldDB" id="A0A8C9LZ70"/>
<reference evidence="2" key="1">
    <citation type="submission" date="2025-08" db="UniProtKB">
        <authorList>
            <consortium name="Ensembl"/>
        </authorList>
    </citation>
    <scope>IDENTIFICATION</scope>
</reference>